<organism evidence="1 2">
    <name type="scientific">Alteromonas stellipolaris</name>
    <dbReference type="NCBI Taxonomy" id="233316"/>
    <lineage>
        <taxon>Bacteria</taxon>
        <taxon>Pseudomonadati</taxon>
        <taxon>Pseudomonadota</taxon>
        <taxon>Gammaproteobacteria</taxon>
        <taxon>Alteromonadales</taxon>
        <taxon>Alteromonadaceae</taxon>
        <taxon>Alteromonas/Salinimonas group</taxon>
        <taxon>Alteromonas</taxon>
    </lineage>
</organism>
<dbReference type="EMBL" id="CP013927">
    <property type="protein sequence ID" value="AMJ76803.1"/>
    <property type="molecule type" value="Genomic_DNA"/>
</dbReference>
<keyword evidence="2" id="KW-1185">Reference proteome</keyword>
<keyword evidence="1" id="KW-0614">Plasmid</keyword>
<evidence type="ECO:0000313" key="2">
    <source>
        <dbReference type="Proteomes" id="UP000056750"/>
    </source>
</evidence>
<accession>A0ABN4LS26</accession>
<proteinExistence type="predicted"/>
<gene>
    <name evidence="1" type="ORF">AVL57_01165</name>
</gene>
<sequence>MTFGYMAKRLDKLGSMDILASIFNDCIRATNSIDVKVIEKEKVVPHPETKVQGKISITTSTSTANDAAIMVPDDMVLLNYFYSSINEHLISSIETLTYPFQNLFRFDARSVVLDFMLDDSGGNREWLDGAVRRIVTTKFNLRGDSKALWLFVKLGIVDEEGNPYQNTDINLLVKAGEKDLDRKLVDLAFKERSAARYFDLKLPWFIENQINDVLKARTENLLPKSYQPFIKMFTRSKDLLKGEEKGLIWLIIDFFAAKLPKPGFTYGPTPIASFLTTFNASITTKESALTVMKHLFLAMHNPRRLLYCSGWFTNSRNQPRFEDLFTLVDKKFLLRFVNVTKGYTKNTRLSRLEYTIHVVRLTDDEIKQCLERSELIQKDIQYAEDKVFIDLGEAIFARAKATARQYYL</sequence>
<name>A0ABN4LS26_9ALTE</name>
<geneLocation type="plasmid" evidence="1 2">
    <name>pASTE61-200</name>
</geneLocation>
<dbReference type="Proteomes" id="UP000056750">
    <property type="component" value="Plasmid pASTE61-200"/>
</dbReference>
<protein>
    <submittedName>
        <fullName evidence="1">Uncharacterized protein</fullName>
    </submittedName>
</protein>
<reference evidence="1 2" key="1">
    <citation type="submission" date="2015-12" db="EMBL/GenBank/DDBJ databases">
        <title>Intraspecies pangenome expansion in the marine bacterium Alteromonas.</title>
        <authorList>
            <person name="Lopez-Perez M."/>
            <person name="Rodriguez-Valera F."/>
        </authorList>
    </citation>
    <scope>NUCLEOTIDE SEQUENCE [LARGE SCALE GENOMIC DNA]</scope>
    <source>
        <strain evidence="1 2">LMG 21861</strain>
        <plasmid evidence="1 2">pASTE61-200</plasmid>
    </source>
</reference>
<evidence type="ECO:0000313" key="1">
    <source>
        <dbReference type="EMBL" id="AMJ76803.1"/>
    </source>
</evidence>